<name>A0A9X2Y219_9MYCO</name>
<reference evidence="1" key="2">
    <citation type="journal article" date="2022" name="BMC Genomics">
        <title>Comparative genome analysis of mycobacteria focusing on tRNA and non-coding RNA.</title>
        <authorList>
            <person name="Behra P.R.K."/>
            <person name="Pettersson B.M.F."/>
            <person name="Ramesh M."/>
            <person name="Das S."/>
            <person name="Dasgupta S."/>
            <person name="Kirsebom L.A."/>
        </authorList>
    </citation>
    <scope>NUCLEOTIDE SEQUENCE</scope>
    <source>
        <strain evidence="1">DSM 45406</strain>
    </source>
</reference>
<sequence length="149" mass="16447">MEPDTDTLRSCCTLDRVDHVDTHLLVTDDPFARTPEQWAREILEGPSAAMRARLTAGWTMLGLRVHHLGPDAIAGWPIAHRDADYVLLHGDSLLGLTGQLVTRVTGGGVEFATFARLAHPVARAMWARVLPTHLEIVERLLREAAERTG</sequence>
<dbReference type="RefSeq" id="WP_043412951.1">
    <property type="nucleotide sequence ID" value="NZ_CP092427.2"/>
</dbReference>
<evidence type="ECO:0000313" key="2">
    <source>
        <dbReference type="EMBL" id="ULP36272.1"/>
    </source>
</evidence>
<reference evidence="1" key="1">
    <citation type="submission" date="2020-07" db="EMBL/GenBank/DDBJ databases">
        <authorList>
            <person name="Pettersson B.M.F."/>
            <person name="Behra P.R.K."/>
            <person name="Ramesh M."/>
            <person name="Das S."/>
            <person name="Dasgupta S."/>
            <person name="Kirsebom L.A."/>
        </authorList>
    </citation>
    <scope>NUCLEOTIDE SEQUENCE</scope>
    <source>
        <strain evidence="1">DSM 45406</strain>
    </source>
</reference>
<evidence type="ECO:0000313" key="1">
    <source>
        <dbReference type="EMBL" id="MCV7072422.1"/>
    </source>
</evidence>
<gene>
    <name evidence="1" type="ORF">H7H73_20655</name>
    <name evidence="2" type="ORF">MJO55_24165</name>
</gene>
<dbReference type="Proteomes" id="UP001055159">
    <property type="component" value="Chromosome"/>
</dbReference>
<dbReference type="Proteomes" id="UP001140272">
    <property type="component" value="Unassembled WGS sequence"/>
</dbReference>
<organism evidence="1 4">
    <name type="scientific">Mycolicibacterium rufum</name>
    <dbReference type="NCBI Taxonomy" id="318424"/>
    <lineage>
        <taxon>Bacteria</taxon>
        <taxon>Bacillati</taxon>
        <taxon>Actinomycetota</taxon>
        <taxon>Actinomycetes</taxon>
        <taxon>Mycobacteriales</taxon>
        <taxon>Mycobacteriaceae</taxon>
        <taxon>Mycolicibacterium</taxon>
    </lineage>
</organism>
<reference evidence="2" key="3">
    <citation type="submission" date="2022-08" db="EMBL/GenBank/DDBJ databases">
        <title>Whole genome sequencing of non-tuberculosis mycobacteria type-strains.</title>
        <authorList>
            <person name="Igarashi Y."/>
            <person name="Osugi A."/>
            <person name="Mitarai S."/>
        </authorList>
    </citation>
    <scope>NUCLEOTIDE SEQUENCE</scope>
    <source>
        <strain evidence="2">JCM 16372</strain>
    </source>
</reference>
<evidence type="ECO:0000313" key="4">
    <source>
        <dbReference type="Proteomes" id="UP001140272"/>
    </source>
</evidence>
<keyword evidence="3" id="KW-1185">Reference proteome</keyword>
<protein>
    <submittedName>
        <fullName evidence="1">Uncharacterized protein</fullName>
    </submittedName>
</protein>
<accession>A0A9X2Y219</accession>
<dbReference type="AlphaFoldDB" id="A0A9X2Y219"/>
<proteinExistence type="predicted"/>
<dbReference type="EMBL" id="JACKRN010000695">
    <property type="protein sequence ID" value="MCV7072422.1"/>
    <property type="molecule type" value="Genomic_DNA"/>
</dbReference>
<dbReference type="EMBL" id="CP092427">
    <property type="protein sequence ID" value="ULP36272.1"/>
    <property type="molecule type" value="Genomic_DNA"/>
</dbReference>
<evidence type="ECO:0000313" key="3">
    <source>
        <dbReference type="Proteomes" id="UP001055159"/>
    </source>
</evidence>